<dbReference type="AlphaFoldDB" id="A0A6L9EFJ9"/>
<reference evidence="2 3" key="1">
    <citation type="submission" date="2020-01" db="EMBL/GenBank/DDBJ databases">
        <title>Bacteria diversity of Porities sp.</title>
        <authorList>
            <person name="Wang G."/>
        </authorList>
    </citation>
    <scope>NUCLEOTIDE SEQUENCE [LARGE SCALE GENOMIC DNA]</scope>
    <source>
        <strain evidence="2 3">R33</strain>
    </source>
</reference>
<evidence type="ECO:0000313" key="3">
    <source>
        <dbReference type="Proteomes" id="UP000475249"/>
    </source>
</evidence>
<evidence type="ECO:0000313" key="2">
    <source>
        <dbReference type="EMBL" id="NAS13486.1"/>
    </source>
</evidence>
<dbReference type="RefSeq" id="WP_161436528.1">
    <property type="nucleotide sequence ID" value="NZ_WXYO01000007.1"/>
</dbReference>
<dbReference type="InterPro" id="IPR028098">
    <property type="entry name" value="Glyco_trans_4-like_N"/>
</dbReference>
<dbReference type="Gene3D" id="3.40.50.2000">
    <property type="entry name" value="Glycogen Phosphorylase B"/>
    <property type="match status" value="2"/>
</dbReference>
<dbReference type="GO" id="GO:0016757">
    <property type="term" value="F:glycosyltransferase activity"/>
    <property type="evidence" value="ECO:0007669"/>
    <property type="project" value="UniProtKB-ARBA"/>
</dbReference>
<protein>
    <submittedName>
        <fullName evidence="2">Glycosyltransferase</fullName>
    </submittedName>
</protein>
<sequence length="426" mass="49327">MKKVLIITYYWPPAGGPGVQRWLKFTKYLKAYDIEPVVYSPENPYYPITDETLLDQVPKGLTQYTLPIKEPYRLANLLSRGKTKKISSGIIDDKKQSPIEQLLLWIRGNYFIPDARKNWVEPSIRYLTEIVQKEQIEQIITTGPPHSIHLIGLGLKQSLNLPWIADFRDPWTSIGYHKKLKLRQSAQKKHLEMEHEVLNTADKVIVTSETTRKEFGNITKKPVVVITNGYDSEYTGGANLDDKFTLTHIGSLLTGRNPANLWKVLSELAGENETFRAALQLEFLGVVSQEVIDSLYRYELAPYLKLRGYVSHHQVLRRQRSAQILLLIEIDSHETKGIIPGKLFEYIAARRPILAVGPKDWDAGQIVRDTKTGRVFDYAEHTELKETVYQWFQKFRKGKLDWNGEQFEKYSRRELTARLAEELEWE</sequence>
<organism evidence="2 3">
    <name type="scientific">Poritiphilus flavus</name>
    <dbReference type="NCBI Taxonomy" id="2697053"/>
    <lineage>
        <taxon>Bacteria</taxon>
        <taxon>Pseudomonadati</taxon>
        <taxon>Bacteroidota</taxon>
        <taxon>Flavobacteriia</taxon>
        <taxon>Flavobacteriales</taxon>
        <taxon>Flavobacteriaceae</taxon>
        <taxon>Poritiphilus</taxon>
    </lineage>
</organism>
<keyword evidence="2" id="KW-0808">Transferase</keyword>
<dbReference type="SUPFAM" id="SSF53756">
    <property type="entry name" value="UDP-Glycosyltransferase/glycogen phosphorylase"/>
    <property type="match status" value="1"/>
</dbReference>
<dbReference type="EMBL" id="WXYO01000007">
    <property type="protein sequence ID" value="NAS13486.1"/>
    <property type="molecule type" value="Genomic_DNA"/>
</dbReference>
<feature type="domain" description="Glycosyltransferase subfamily 4-like N-terminal" evidence="1">
    <location>
        <begin position="106"/>
        <end position="233"/>
    </location>
</feature>
<proteinExistence type="predicted"/>
<dbReference type="Pfam" id="PF13439">
    <property type="entry name" value="Glyco_transf_4"/>
    <property type="match status" value="1"/>
</dbReference>
<dbReference type="CDD" id="cd03794">
    <property type="entry name" value="GT4_WbuB-like"/>
    <property type="match status" value="1"/>
</dbReference>
<name>A0A6L9EFJ9_9FLAO</name>
<dbReference type="Proteomes" id="UP000475249">
    <property type="component" value="Unassembled WGS sequence"/>
</dbReference>
<keyword evidence="3" id="KW-1185">Reference proteome</keyword>
<evidence type="ECO:0000259" key="1">
    <source>
        <dbReference type="Pfam" id="PF13439"/>
    </source>
</evidence>
<gene>
    <name evidence="2" type="ORF">GTQ38_15845</name>
</gene>
<accession>A0A6L9EFJ9</accession>
<comment type="caution">
    <text evidence="2">The sequence shown here is derived from an EMBL/GenBank/DDBJ whole genome shotgun (WGS) entry which is preliminary data.</text>
</comment>